<dbReference type="InterPro" id="IPR050072">
    <property type="entry name" value="Peptidase_M20A"/>
</dbReference>
<dbReference type="Pfam" id="PF07687">
    <property type="entry name" value="M20_dimer"/>
    <property type="match status" value="1"/>
</dbReference>
<evidence type="ECO:0000259" key="3">
    <source>
        <dbReference type="Pfam" id="PF07687"/>
    </source>
</evidence>
<keyword evidence="2" id="KW-0862">Zinc</keyword>
<dbReference type="InterPro" id="IPR011650">
    <property type="entry name" value="Peptidase_M20_dimer"/>
</dbReference>
<evidence type="ECO:0000313" key="4">
    <source>
        <dbReference type="EMBL" id="EXK76291.1"/>
    </source>
</evidence>
<dbReference type="Proteomes" id="UP000030663">
    <property type="component" value="Unassembled WGS sequence"/>
</dbReference>
<dbReference type="PANTHER" id="PTHR43808:SF8">
    <property type="entry name" value="PEPTIDASE M20 DIMERISATION DOMAIN-CONTAINING PROTEIN"/>
    <property type="match status" value="1"/>
</dbReference>
<accession>X0B3H7</accession>
<evidence type="ECO:0000313" key="5">
    <source>
        <dbReference type="Proteomes" id="UP000030663"/>
    </source>
</evidence>
<dbReference type="EMBL" id="KI979550">
    <property type="protein sequence ID" value="EXK76291.1"/>
    <property type="molecule type" value="Genomic_DNA"/>
</dbReference>
<name>X0B3H7_FUSOX</name>
<dbReference type="Gene3D" id="3.40.630.10">
    <property type="entry name" value="Zn peptidases"/>
    <property type="match status" value="1"/>
</dbReference>
<reference evidence="4 5" key="1">
    <citation type="submission" date="2011-11" db="EMBL/GenBank/DDBJ databases">
        <title>The Genome Sequence of Fusarium oxysporum PHW815.</title>
        <authorList>
            <consortium name="The Broad Institute Genome Sequencing Platform"/>
            <person name="Ma L.-J."/>
            <person name="Gale L.R."/>
            <person name="Schwartz D.C."/>
            <person name="Zhou S."/>
            <person name="Corby-Kistler H."/>
            <person name="Young S.K."/>
            <person name="Zeng Q."/>
            <person name="Gargeya S."/>
            <person name="Fitzgerald M."/>
            <person name="Haas B."/>
            <person name="Abouelleil A."/>
            <person name="Alvarado L."/>
            <person name="Arachchi H.M."/>
            <person name="Berlin A."/>
            <person name="Brown A."/>
            <person name="Chapman S.B."/>
            <person name="Chen Z."/>
            <person name="Dunbar C."/>
            <person name="Freedman E."/>
            <person name="Gearin G."/>
            <person name="Goldberg J."/>
            <person name="Griggs A."/>
            <person name="Gujja S."/>
            <person name="Heiman D."/>
            <person name="Howarth C."/>
            <person name="Larson L."/>
            <person name="Lui A."/>
            <person name="MacDonald P.J.P."/>
            <person name="Montmayeur A."/>
            <person name="Murphy C."/>
            <person name="Neiman D."/>
            <person name="Pearson M."/>
            <person name="Priest M."/>
            <person name="Roberts A."/>
            <person name="Saif S."/>
            <person name="Shea T."/>
            <person name="Shenoy N."/>
            <person name="Sisk P."/>
            <person name="Stolte C."/>
            <person name="Sykes S."/>
            <person name="Wortman J."/>
            <person name="Nusbaum C."/>
            <person name="Birren B."/>
        </authorList>
    </citation>
    <scope>NUCLEOTIDE SEQUENCE [LARGE SCALE GENOMIC DNA]</scope>
    <source>
        <strain evidence="4 5">54005</strain>
    </source>
</reference>
<protein>
    <submittedName>
        <fullName evidence="4">Acetylornithine deacetylase</fullName>
    </submittedName>
</protein>
<keyword evidence="5" id="KW-1185">Reference proteome</keyword>
<sequence length="160" mass="17447">MWLNVVGCVRIESWVRINRVCLGNRTLNIGKIEGGVAGNVIPASAYATGSVRVAGRTPDEIKDLIRTAVEGSDPNLIVEIRYGIGPVPTDYDIDGFETVVLNYGTDIPSLKGNHKRYLYGPGSILEAHSAHEHLRISDLEQAVEGYKALIIHALEQPSEL</sequence>
<dbReference type="OrthoDB" id="3064516at2759"/>
<gene>
    <name evidence="4" type="ORF">FOQG_18965</name>
</gene>
<comment type="cofactor">
    <cofactor evidence="1">
        <name>Zn(2+)</name>
        <dbReference type="ChEBI" id="CHEBI:29105"/>
    </cofactor>
</comment>
<dbReference type="Gene3D" id="3.30.70.360">
    <property type="match status" value="1"/>
</dbReference>
<organism evidence="4 5">
    <name type="scientific">Fusarium oxysporum f. sp. raphani 54005</name>
    <dbReference type="NCBI Taxonomy" id="1089458"/>
    <lineage>
        <taxon>Eukaryota</taxon>
        <taxon>Fungi</taxon>
        <taxon>Dikarya</taxon>
        <taxon>Ascomycota</taxon>
        <taxon>Pezizomycotina</taxon>
        <taxon>Sordariomycetes</taxon>
        <taxon>Hypocreomycetidae</taxon>
        <taxon>Hypocreales</taxon>
        <taxon>Nectriaceae</taxon>
        <taxon>Fusarium</taxon>
        <taxon>Fusarium oxysporum species complex</taxon>
    </lineage>
</organism>
<evidence type="ECO:0000256" key="1">
    <source>
        <dbReference type="ARBA" id="ARBA00001947"/>
    </source>
</evidence>
<evidence type="ECO:0000256" key="2">
    <source>
        <dbReference type="ARBA" id="ARBA00022833"/>
    </source>
</evidence>
<dbReference type="HOGENOM" id="CLU_1652240_0_0_1"/>
<proteinExistence type="predicted"/>
<dbReference type="AlphaFoldDB" id="X0B3H7"/>
<dbReference type="PANTHER" id="PTHR43808">
    <property type="entry name" value="ACETYLORNITHINE DEACETYLASE"/>
    <property type="match status" value="1"/>
</dbReference>
<feature type="domain" description="Peptidase M20 dimerisation" evidence="3">
    <location>
        <begin position="26"/>
        <end position="70"/>
    </location>
</feature>
<dbReference type="SUPFAM" id="SSF53187">
    <property type="entry name" value="Zn-dependent exopeptidases"/>
    <property type="match status" value="1"/>
</dbReference>